<protein>
    <submittedName>
        <fullName evidence="1">Uncharacterized protein</fullName>
    </submittedName>
</protein>
<name>A0A8X6S940_TRICX</name>
<proteinExistence type="predicted"/>
<dbReference type="EMBL" id="BMAU01021266">
    <property type="protein sequence ID" value="GFY06985.1"/>
    <property type="molecule type" value="Genomic_DNA"/>
</dbReference>
<accession>A0A8X6S940</accession>
<organism evidence="1 2">
    <name type="scientific">Trichonephila clavipes</name>
    <name type="common">Golden silk orbweaver</name>
    <name type="synonym">Nephila clavipes</name>
    <dbReference type="NCBI Taxonomy" id="2585209"/>
    <lineage>
        <taxon>Eukaryota</taxon>
        <taxon>Metazoa</taxon>
        <taxon>Ecdysozoa</taxon>
        <taxon>Arthropoda</taxon>
        <taxon>Chelicerata</taxon>
        <taxon>Arachnida</taxon>
        <taxon>Araneae</taxon>
        <taxon>Araneomorphae</taxon>
        <taxon>Entelegynae</taxon>
        <taxon>Araneoidea</taxon>
        <taxon>Nephilidae</taxon>
        <taxon>Trichonephila</taxon>
    </lineage>
</organism>
<evidence type="ECO:0000313" key="2">
    <source>
        <dbReference type="Proteomes" id="UP000887159"/>
    </source>
</evidence>
<comment type="caution">
    <text evidence="1">The sequence shown here is derived from an EMBL/GenBank/DDBJ whole genome shotgun (WGS) entry which is preliminary data.</text>
</comment>
<dbReference type="Proteomes" id="UP000887159">
    <property type="component" value="Unassembled WGS sequence"/>
</dbReference>
<gene>
    <name evidence="1" type="ORF">TNCV_4202561</name>
</gene>
<evidence type="ECO:0000313" key="1">
    <source>
        <dbReference type="EMBL" id="GFY06985.1"/>
    </source>
</evidence>
<reference evidence="1" key="1">
    <citation type="submission" date="2020-08" db="EMBL/GenBank/DDBJ databases">
        <title>Multicomponent nature underlies the extraordinary mechanical properties of spider dragline silk.</title>
        <authorList>
            <person name="Kono N."/>
            <person name="Nakamura H."/>
            <person name="Mori M."/>
            <person name="Yoshida Y."/>
            <person name="Ohtoshi R."/>
            <person name="Malay A.D."/>
            <person name="Moran D.A.P."/>
            <person name="Tomita M."/>
            <person name="Numata K."/>
            <person name="Arakawa K."/>
        </authorList>
    </citation>
    <scope>NUCLEOTIDE SEQUENCE</scope>
</reference>
<keyword evidence="2" id="KW-1185">Reference proteome</keyword>
<dbReference type="AlphaFoldDB" id="A0A8X6S940"/>
<sequence>MPLSRRGNVSPFARVRPQRWGKKVAFHQIPFLVNSKNRANVKIAVVTLGTGDLLSHPSRSAANNRKIISLHKRNKFIAFHEGNLKKELVTQIVAKRYTCPLHSPLLTKVYNSQLNDLVQLPQVKIETVTISTATGI</sequence>